<sequence>TKKRTDRLPHSRSGHCSRRKRNKLLCKMVLESTMICVDNSDYMRNGDFLPTRLQAQQDAVNLVCHSKTRSNPENNVGLITLANVEVLATLTSDVGRILSKLHQVQPNGNLSLITGIRIAHLALKHRQGKNHKMRIVAFVGSPISIDEKEAVKLAKRLKKEKVNVDIISFGEESVNNDVLTAFIHALNGKDGTSSHLVTIPPGPHLSDALLSSPIIQGEDGMGGAGMGGAAFEFGVDPNEDPELALALRVSMEEQRQRQEDEARRTQNPEATGDSKEAEVTKEATNEEAMLKRALAMSLEAGEEPAPAPEAPAPTSGTTPDFAHMTEEEQIAFAMQMSMQDQQDGTQKEEPMEVEEDYATVMADTEFLQSVLENLPGVDPQSEAVRQAGYKRNLANNCYCMRTKLESTFSSAKSMAGVSEFCGIVKAEVDHLMFQKII</sequence>
<name>A0ACC2PEX1_9HYME</name>
<protein>
    <submittedName>
        <fullName evidence="1">Uncharacterized protein</fullName>
    </submittedName>
</protein>
<accession>A0ACC2PEX1</accession>
<feature type="non-terminal residue" evidence="1">
    <location>
        <position position="1"/>
    </location>
</feature>
<gene>
    <name evidence="1" type="ORF">QAD02_017646</name>
</gene>
<evidence type="ECO:0000313" key="2">
    <source>
        <dbReference type="Proteomes" id="UP001239111"/>
    </source>
</evidence>
<proteinExistence type="predicted"/>
<comment type="caution">
    <text evidence="1">The sequence shown here is derived from an EMBL/GenBank/DDBJ whole genome shotgun (WGS) entry which is preliminary data.</text>
</comment>
<reference evidence="1" key="1">
    <citation type="submission" date="2023-04" db="EMBL/GenBank/DDBJ databases">
        <title>A chromosome-level genome assembly of the parasitoid wasp Eretmocerus hayati.</title>
        <authorList>
            <person name="Zhong Y."/>
            <person name="Liu S."/>
            <person name="Liu Y."/>
        </authorList>
    </citation>
    <scope>NUCLEOTIDE SEQUENCE</scope>
    <source>
        <strain evidence="1">ZJU_SS_LIU_2023</strain>
    </source>
</reference>
<dbReference type="Proteomes" id="UP001239111">
    <property type="component" value="Chromosome 1"/>
</dbReference>
<evidence type="ECO:0000313" key="1">
    <source>
        <dbReference type="EMBL" id="KAJ8681854.1"/>
    </source>
</evidence>
<organism evidence="1 2">
    <name type="scientific">Eretmocerus hayati</name>
    <dbReference type="NCBI Taxonomy" id="131215"/>
    <lineage>
        <taxon>Eukaryota</taxon>
        <taxon>Metazoa</taxon>
        <taxon>Ecdysozoa</taxon>
        <taxon>Arthropoda</taxon>
        <taxon>Hexapoda</taxon>
        <taxon>Insecta</taxon>
        <taxon>Pterygota</taxon>
        <taxon>Neoptera</taxon>
        <taxon>Endopterygota</taxon>
        <taxon>Hymenoptera</taxon>
        <taxon>Apocrita</taxon>
        <taxon>Proctotrupomorpha</taxon>
        <taxon>Chalcidoidea</taxon>
        <taxon>Aphelinidae</taxon>
        <taxon>Aphelininae</taxon>
        <taxon>Eretmocerus</taxon>
    </lineage>
</organism>
<dbReference type="EMBL" id="CM056741">
    <property type="protein sequence ID" value="KAJ8681854.1"/>
    <property type="molecule type" value="Genomic_DNA"/>
</dbReference>
<keyword evidence="2" id="KW-1185">Reference proteome</keyword>